<accession>A0ABR3JRM0</accession>
<dbReference type="Proteomes" id="UP001556367">
    <property type="component" value="Unassembled WGS sequence"/>
</dbReference>
<organism evidence="1 2">
    <name type="scientific">Hohenbuehelia grisea</name>
    <dbReference type="NCBI Taxonomy" id="104357"/>
    <lineage>
        <taxon>Eukaryota</taxon>
        <taxon>Fungi</taxon>
        <taxon>Dikarya</taxon>
        <taxon>Basidiomycota</taxon>
        <taxon>Agaricomycotina</taxon>
        <taxon>Agaricomycetes</taxon>
        <taxon>Agaricomycetidae</taxon>
        <taxon>Agaricales</taxon>
        <taxon>Pleurotineae</taxon>
        <taxon>Pleurotaceae</taxon>
        <taxon>Hohenbuehelia</taxon>
    </lineage>
</organism>
<evidence type="ECO:0000313" key="2">
    <source>
        <dbReference type="Proteomes" id="UP001556367"/>
    </source>
</evidence>
<proteinExistence type="predicted"/>
<evidence type="ECO:0000313" key="1">
    <source>
        <dbReference type="EMBL" id="KAL0958206.1"/>
    </source>
</evidence>
<dbReference type="EMBL" id="JASNQZ010000004">
    <property type="protein sequence ID" value="KAL0958206.1"/>
    <property type="molecule type" value="Genomic_DNA"/>
</dbReference>
<reference evidence="2" key="1">
    <citation type="submission" date="2024-06" db="EMBL/GenBank/DDBJ databases">
        <title>Multi-omics analyses provide insights into the biosynthesis of the anticancer antibiotic pleurotin in Hohenbuehelia grisea.</title>
        <authorList>
            <person name="Weaver J.A."/>
            <person name="Alberti F."/>
        </authorList>
    </citation>
    <scope>NUCLEOTIDE SEQUENCE [LARGE SCALE GENOMIC DNA]</scope>
    <source>
        <strain evidence="2">T-177</strain>
    </source>
</reference>
<protein>
    <submittedName>
        <fullName evidence="1">Uncharacterized protein</fullName>
    </submittedName>
</protein>
<name>A0ABR3JRM0_9AGAR</name>
<comment type="caution">
    <text evidence="1">The sequence shown here is derived from an EMBL/GenBank/DDBJ whole genome shotgun (WGS) entry which is preliminary data.</text>
</comment>
<keyword evidence="2" id="KW-1185">Reference proteome</keyword>
<sequence>MLFATRTIFISSSYAFYIRPSQHFALGQTDIILTPSFTLSPAPSPPSMNLSKSTPRRSKPCMAALNLSAIHHRALSPQYSLPSHEPSSFISPGLGSARELAGSRNAPEFHQYRNLHGGLTFGHPREACLRCQAGTADATLPCCVVAAPMNRRVLPTSGDPRTLSTALCTPSIYPC</sequence>
<gene>
    <name evidence="1" type="ORF">HGRIS_000368</name>
</gene>